<keyword evidence="8" id="KW-1185">Reference proteome</keyword>
<comment type="similarity">
    <text evidence="2">Belongs to the oxygen-dependent FAD-linked oxidoreductase family.</text>
</comment>
<dbReference type="InterPro" id="IPR016166">
    <property type="entry name" value="FAD-bd_PCMH"/>
</dbReference>
<dbReference type="Pfam" id="PF08031">
    <property type="entry name" value="BBE"/>
    <property type="match status" value="1"/>
</dbReference>
<evidence type="ECO:0000256" key="1">
    <source>
        <dbReference type="ARBA" id="ARBA00001974"/>
    </source>
</evidence>
<comment type="caution">
    <text evidence="7">The sequence shown here is derived from an EMBL/GenBank/DDBJ whole genome shotgun (WGS) entry which is preliminary data.</text>
</comment>
<accession>A0ABN2GWH2</accession>
<dbReference type="PROSITE" id="PS51387">
    <property type="entry name" value="FAD_PCMH"/>
    <property type="match status" value="1"/>
</dbReference>
<dbReference type="Gene3D" id="3.40.462.20">
    <property type="match status" value="1"/>
</dbReference>
<dbReference type="InterPro" id="IPR016169">
    <property type="entry name" value="FAD-bd_PCMH_sub2"/>
</dbReference>
<organism evidence="7 8">
    <name type="scientific">Microbacterium lacus</name>
    <dbReference type="NCBI Taxonomy" id="415217"/>
    <lineage>
        <taxon>Bacteria</taxon>
        <taxon>Bacillati</taxon>
        <taxon>Actinomycetota</taxon>
        <taxon>Actinomycetes</taxon>
        <taxon>Micrococcales</taxon>
        <taxon>Microbacteriaceae</taxon>
        <taxon>Microbacterium</taxon>
    </lineage>
</organism>
<keyword evidence="3" id="KW-0285">Flavoprotein</keyword>
<evidence type="ECO:0000256" key="3">
    <source>
        <dbReference type="ARBA" id="ARBA00022630"/>
    </source>
</evidence>
<comment type="cofactor">
    <cofactor evidence="1">
        <name>FAD</name>
        <dbReference type="ChEBI" id="CHEBI:57692"/>
    </cofactor>
</comment>
<keyword evidence="4" id="KW-0274">FAD</keyword>
<feature type="domain" description="FAD-binding PCMH-type" evidence="6">
    <location>
        <begin position="41"/>
        <end position="207"/>
    </location>
</feature>
<evidence type="ECO:0000256" key="2">
    <source>
        <dbReference type="ARBA" id="ARBA00005466"/>
    </source>
</evidence>
<dbReference type="SUPFAM" id="SSF56176">
    <property type="entry name" value="FAD-binding/transporter-associated domain-like"/>
    <property type="match status" value="1"/>
</dbReference>
<dbReference type="InterPro" id="IPR036318">
    <property type="entry name" value="FAD-bd_PCMH-like_sf"/>
</dbReference>
<dbReference type="Gene3D" id="3.30.465.10">
    <property type="match status" value="1"/>
</dbReference>
<dbReference type="PROSITE" id="PS00862">
    <property type="entry name" value="OX2_COVAL_FAD"/>
    <property type="match status" value="1"/>
</dbReference>
<dbReference type="Pfam" id="PF01565">
    <property type="entry name" value="FAD_binding_4"/>
    <property type="match status" value="1"/>
</dbReference>
<evidence type="ECO:0000256" key="5">
    <source>
        <dbReference type="ARBA" id="ARBA00023002"/>
    </source>
</evidence>
<dbReference type="EMBL" id="BAAAPK010000001">
    <property type="protein sequence ID" value="GAA1678007.1"/>
    <property type="molecule type" value="Genomic_DNA"/>
</dbReference>
<dbReference type="PANTHER" id="PTHR42973">
    <property type="entry name" value="BINDING OXIDOREDUCTASE, PUTATIVE (AFU_ORTHOLOGUE AFUA_1G17690)-RELATED"/>
    <property type="match status" value="1"/>
</dbReference>
<evidence type="ECO:0000313" key="7">
    <source>
        <dbReference type="EMBL" id="GAA1678007.1"/>
    </source>
</evidence>
<dbReference type="InterPro" id="IPR012951">
    <property type="entry name" value="BBE"/>
</dbReference>
<dbReference type="Gene3D" id="3.30.43.10">
    <property type="entry name" value="Uridine Diphospho-n-acetylenolpyruvylglucosamine Reductase, domain 2"/>
    <property type="match status" value="1"/>
</dbReference>
<dbReference type="InterPro" id="IPR050416">
    <property type="entry name" value="FAD-linked_Oxidoreductase"/>
</dbReference>
<evidence type="ECO:0000259" key="6">
    <source>
        <dbReference type="PROSITE" id="PS51387"/>
    </source>
</evidence>
<dbReference type="Proteomes" id="UP001500596">
    <property type="component" value="Unassembled WGS sequence"/>
</dbReference>
<evidence type="ECO:0000256" key="4">
    <source>
        <dbReference type="ARBA" id="ARBA00022827"/>
    </source>
</evidence>
<sequence>MSLPASSLWAMRVDEMGSEASARMITRADEAWEGARHFHAGSGDPDAIVQARSVEDVVTAVRWASLRQVPITVIGGGHSAWGTVPGGLTLDVSGLRTVEVVGDLVRIGGGATWGAVADILAGRGLGISSGDTASVGVGGLTLGGGIGWMVRAWGLAADQLVGAQVVAASGDVVEVTAQTHPELMWALRGGGGNFGVVTRFDFRAHALDAVVFAACRVVGDKRAALRAVRELMRDAPRELTVTYMDVPPMDPSAPAGAGITAVWAEPDEEAARDALAPLLARDDLVFDSLAVARYPDILLDMPAADPSAPPPGFAGGNALLAELGDEAVDELVSFRERHPASVLLLRSLGGAYADVAQEDTPFPARDATWFAMAGAFDLPGVLDVAGRADALRLEERLDALGCGFYGNFTTSTDAALAAKVFPPPTMARLAAVKREWDPQNLFRRNHNVLPA</sequence>
<reference evidence="7 8" key="1">
    <citation type="journal article" date="2019" name="Int. J. Syst. Evol. Microbiol.">
        <title>The Global Catalogue of Microorganisms (GCM) 10K type strain sequencing project: providing services to taxonomists for standard genome sequencing and annotation.</title>
        <authorList>
            <consortium name="The Broad Institute Genomics Platform"/>
            <consortium name="The Broad Institute Genome Sequencing Center for Infectious Disease"/>
            <person name="Wu L."/>
            <person name="Ma J."/>
        </authorList>
    </citation>
    <scope>NUCLEOTIDE SEQUENCE [LARGE SCALE GENOMIC DNA]</scope>
    <source>
        <strain evidence="7 8">JCM 15575</strain>
    </source>
</reference>
<protein>
    <submittedName>
        <fullName evidence="7">FAD-binding oxidoreductase</fullName>
    </submittedName>
</protein>
<dbReference type="InterPro" id="IPR016167">
    <property type="entry name" value="FAD-bd_PCMH_sub1"/>
</dbReference>
<proteinExistence type="inferred from homology"/>
<evidence type="ECO:0000313" key="8">
    <source>
        <dbReference type="Proteomes" id="UP001500596"/>
    </source>
</evidence>
<name>A0ABN2GWH2_9MICO</name>
<dbReference type="InterPro" id="IPR006093">
    <property type="entry name" value="Oxy_OxRdtase_FAD_BS"/>
</dbReference>
<gene>
    <name evidence="7" type="ORF">GCM10009807_22400</name>
</gene>
<dbReference type="PANTHER" id="PTHR42973:SF39">
    <property type="entry name" value="FAD-BINDING PCMH-TYPE DOMAIN-CONTAINING PROTEIN"/>
    <property type="match status" value="1"/>
</dbReference>
<keyword evidence="5" id="KW-0560">Oxidoreductase</keyword>
<dbReference type="InterPro" id="IPR006094">
    <property type="entry name" value="Oxid_FAD_bind_N"/>
</dbReference>